<dbReference type="InterPro" id="IPR036087">
    <property type="entry name" value="Nict_dMeBzImd_PRibTrfase_sf"/>
</dbReference>
<comment type="pathway">
    <text evidence="1 10">Nucleoside biosynthesis; alpha-ribazole biosynthesis; alpha-ribazole from 5,6-dimethylbenzimidazole: step 1/2.</text>
</comment>
<sequence>MIPTNTTGMPFDDVRGLFHVLPGPDEFAVAAVKARNRELTKPVGSLGALETAVEWLAAWQGNPKPAVRRPLVVVFAGNHGVASRGVSAFPPAVTRQMLDNFAAGGGAINQICASYDLGFKVFDLALDLPTGDITREEALDEKACVATMAFGMEAIAGGTDLLSIGEMGIGGGTVAAAIYAALYGGPADQWVGRGAWEGPTTAGDAERLARKITIVEEALAFHAGHLTDPLEVLRRLGGREIAAAAGAILAARLEHIPVLLDGYAVTAAAAVLHAIDPQAIDHCMAGHLSAEGAHAQVLERLGKKPLLSLGLQLGEGAGAALAAGIVKAAAACHGEMATFTQAGVSRAG</sequence>
<evidence type="ECO:0000256" key="4">
    <source>
        <dbReference type="ARBA" id="ARBA00015486"/>
    </source>
</evidence>
<accession>A0ABX0V2P7</accession>
<feature type="active site" description="Proton acceptor" evidence="10">
    <location>
        <position position="315"/>
    </location>
</feature>
<keyword evidence="7 10" id="KW-0808">Transferase</keyword>
<dbReference type="PANTHER" id="PTHR43463">
    <property type="entry name" value="NICOTINATE-NUCLEOTIDE--DIMETHYLBENZIMIDAZOLE PHOSPHORIBOSYLTRANSFERASE"/>
    <property type="match status" value="1"/>
</dbReference>
<dbReference type="EC" id="2.4.2.21" evidence="3 10"/>
<evidence type="ECO:0000256" key="10">
    <source>
        <dbReference type="HAMAP-Rule" id="MF_00230"/>
    </source>
</evidence>
<keyword evidence="6 10" id="KW-0328">Glycosyltransferase</keyword>
<gene>
    <name evidence="10" type="primary">cobT</name>
    <name evidence="11" type="ORF">FHS82_003352</name>
</gene>
<reference evidence="11 12" key="1">
    <citation type="submission" date="2020-03" db="EMBL/GenBank/DDBJ databases">
        <title>Genomic Encyclopedia of Type Strains, Phase IV (KMG-IV): sequencing the most valuable type-strain genomes for metagenomic binning, comparative biology and taxonomic classification.</title>
        <authorList>
            <person name="Goeker M."/>
        </authorList>
    </citation>
    <scope>NUCLEOTIDE SEQUENCE [LARGE SCALE GENOMIC DNA]</scope>
    <source>
        <strain evidence="11 12">DSM 103870</strain>
    </source>
</reference>
<dbReference type="GO" id="GO:0008939">
    <property type="term" value="F:nicotinate-nucleotide-dimethylbenzimidazole phosphoribosyltransferase activity"/>
    <property type="evidence" value="ECO:0007669"/>
    <property type="project" value="UniProtKB-EC"/>
</dbReference>
<evidence type="ECO:0000256" key="2">
    <source>
        <dbReference type="ARBA" id="ARBA00007110"/>
    </source>
</evidence>
<dbReference type="HAMAP" id="MF_00230">
    <property type="entry name" value="CobT"/>
    <property type="match status" value="1"/>
</dbReference>
<evidence type="ECO:0000313" key="11">
    <source>
        <dbReference type="EMBL" id="NIJ59494.1"/>
    </source>
</evidence>
<dbReference type="InterPro" id="IPR023195">
    <property type="entry name" value="Nict_dMeBzImd_PRibTrfase_N"/>
</dbReference>
<dbReference type="Gene3D" id="3.40.50.10210">
    <property type="match status" value="1"/>
</dbReference>
<comment type="catalytic activity">
    <reaction evidence="9 10">
        <text>5,6-dimethylbenzimidazole + nicotinate beta-D-ribonucleotide = alpha-ribazole 5'-phosphate + nicotinate + H(+)</text>
        <dbReference type="Rhea" id="RHEA:11196"/>
        <dbReference type="ChEBI" id="CHEBI:15378"/>
        <dbReference type="ChEBI" id="CHEBI:15890"/>
        <dbReference type="ChEBI" id="CHEBI:32544"/>
        <dbReference type="ChEBI" id="CHEBI:57502"/>
        <dbReference type="ChEBI" id="CHEBI:57918"/>
        <dbReference type="EC" id="2.4.2.21"/>
    </reaction>
</comment>
<keyword evidence="12" id="KW-1185">Reference proteome</keyword>
<evidence type="ECO:0000256" key="6">
    <source>
        <dbReference type="ARBA" id="ARBA00022676"/>
    </source>
</evidence>
<proteinExistence type="inferred from homology"/>
<comment type="caution">
    <text evidence="11">The sequence shown here is derived from an EMBL/GenBank/DDBJ whole genome shotgun (WGS) entry which is preliminary data.</text>
</comment>
<dbReference type="InterPro" id="IPR003200">
    <property type="entry name" value="Nict_dMeBzImd_PRibTrfase"/>
</dbReference>
<evidence type="ECO:0000256" key="5">
    <source>
        <dbReference type="ARBA" id="ARBA00022573"/>
    </source>
</evidence>
<dbReference type="Pfam" id="PF02277">
    <property type="entry name" value="DBI_PRT"/>
    <property type="match status" value="1"/>
</dbReference>
<protein>
    <recommendedName>
        <fullName evidence="4 10">Nicotinate-nucleotide--dimethylbenzimidazole phosphoribosyltransferase</fullName>
        <shortName evidence="10">NN:DBI PRT</shortName>
        <ecNumber evidence="3 10">2.4.2.21</ecNumber>
    </recommendedName>
    <alternativeName>
        <fullName evidence="8 10">N(1)-alpha-phosphoribosyltransferase</fullName>
    </alternativeName>
</protein>
<comment type="function">
    <text evidence="10">Catalyzes the synthesis of alpha-ribazole-5'-phosphate from nicotinate mononucleotide (NAMN) and 5,6-dimethylbenzimidazole (DMB).</text>
</comment>
<dbReference type="CDD" id="cd02439">
    <property type="entry name" value="DMB-PRT_CobT"/>
    <property type="match status" value="1"/>
</dbReference>
<comment type="similarity">
    <text evidence="2 10">Belongs to the CobT family.</text>
</comment>
<dbReference type="Proteomes" id="UP001429580">
    <property type="component" value="Unassembled WGS sequence"/>
</dbReference>
<evidence type="ECO:0000256" key="9">
    <source>
        <dbReference type="ARBA" id="ARBA00047340"/>
    </source>
</evidence>
<dbReference type="Gene3D" id="1.10.1610.10">
    <property type="match status" value="1"/>
</dbReference>
<dbReference type="SUPFAM" id="SSF52733">
    <property type="entry name" value="Nicotinate mononucleotide:5,6-dimethylbenzimidazole phosphoribosyltransferase (CobT)"/>
    <property type="match status" value="1"/>
</dbReference>
<keyword evidence="5 10" id="KW-0169">Cobalamin biosynthesis</keyword>
<organism evidence="11 12">
    <name type="scientific">Pseudochelatococcus lubricantis</name>
    <dbReference type="NCBI Taxonomy" id="1538102"/>
    <lineage>
        <taxon>Bacteria</taxon>
        <taxon>Pseudomonadati</taxon>
        <taxon>Pseudomonadota</taxon>
        <taxon>Alphaproteobacteria</taxon>
        <taxon>Hyphomicrobiales</taxon>
        <taxon>Chelatococcaceae</taxon>
        <taxon>Pseudochelatococcus</taxon>
    </lineage>
</organism>
<evidence type="ECO:0000256" key="8">
    <source>
        <dbReference type="ARBA" id="ARBA00030686"/>
    </source>
</evidence>
<evidence type="ECO:0000256" key="7">
    <source>
        <dbReference type="ARBA" id="ARBA00022679"/>
    </source>
</evidence>
<evidence type="ECO:0000313" key="12">
    <source>
        <dbReference type="Proteomes" id="UP001429580"/>
    </source>
</evidence>
<dbReference type="NCBIfam" id="NF000996">
    <property type="entry name" value="PRK00105.1"/>
    <property type="match status" value="1"/>
</dbReference>
<dbReference type="EMBL" id="JAASQI010000009">
    <property type="protein sequence ID" value="NIJ59494.1"/>
    <property type="molecule type" value="Genomic_DNA"/>
</dbReference>
<dbReference type="PANTHER" id="PTHR43463:SF1">
    <property type="entry name" value="NICOTINATE-NUCLEOTIDE--DIMETHYLBENZIMIDAZOLE PHOSPHORIBOSYLTRANSFERASE"/>
    <property type="match status" value="1"/>
</dbReference>
<dbReference type="InterPro" id="IPR017846">
    <property type="entry name" value="Nict_dMeBzImd_PRibTrfase_bact"/>
</dbReference>
<evidence type="ECO:0000256" key="3">
    <source>
        <dbReference type="ARBA" id="ARBA00011991"/>
    </source>
</evidence>
<dbReference type="NCBIfam" id="TIGR03160">
    <property type="entry name" value="cobT_DBIPRT"/>
    <property type="match status" value="1"/>
</dbReference>
<evidence type="ECO:0000256" key="1">
    <source>
        <dbReference type="ARBA" id="ARBA00005049"/>
    </source>
</evidence>
<name>A0ABX0V2P7_9HYPH</name>